<reference evidence="1 2" key="1">
    <citation type="journal article" date="2020" name="Cell">
        <title>Large-Scale Comparative Analyses of Tick Genomes Elucidate Their Genetic Diversity and Vector Capacities.</title>
        <authorList>
            <consortium name="Tick Genome and Microbiome Consortium (TIGMIC)"/>
            <person name="Jia N."/>
            <person name="Wang J."/>
            <person name="Shi W."/>
            <person name="Du L."/>
            <person name="Sun Y."/>
            <person name="Zhan W."/>
            <person name="Jiang J.F."/>
            <person name="Wang Q."/>
            <person name="Zhang B."/>
            <person name="Ji P."/>
            <person name="Bell-Sakyi L."/>
            <person name="Cui X.M."/>
            <person name="Yuan T.T."/>
            <person name="Jiang B.G."/>
            <person name="Yang W.F."/>
            <person name="Lam T.T."/>
            <person name="Chang Q.C."/>
            <person name="Ding S.J."/>
            <person name="Wang X.J."/>
            <person name="Zhu J.G."/>
            <person name="Ruan X.D."/>
            <person name="Zhao L."/>
            <person name="Wei J.T."/>
            <person name="Ye R.Z."/>
            <person name="Que T.C."/>
            <person name="Du C.H."/>
            <person name="Zhou Y.H."/>
            <person name="Cheng J.X."/>
            <person name="Dai P.F."/>
            <person name="Guo W.B."/>
            <person name="Han X.H."/>
            <person name="Huang E.J."/>
            <person name="Li L.F."/>
            <person name="Wei W."/>
            <person name="Gao Y.C."/>
            <person name="Liu J.Z."/>
            <person name="Shao H.Z."/>
            <person name="Wang X."/>
            <person name="Wang C.C."/>
            <person name="Yang T.C."/>
            <person name="Huo Q.B."/>
            <person name="Li W."/>
            <person name="Chen H.Y."/>
            <person name="Chen S.E."/>
            <person name="Zhou L.G."/>
            <person name="Ni X.B."/>
            <person name="Tian J.H."/>
            <person name="Sheng Y."/>
            <person name="Liu T."/>
            <person name="Pan Y.S."/>
            <person name="Xia L.Y."/>
            <person name="Li J."/>
            <person name="Zhao F."/>
            <person name="Cao W.C."/>
        </authorList>
    </citation>
    <scope>NUCLEOTIDE SEQUENCE [LARGE SCALE GENOMIC DNA]</scope>
    <source>
        <strain evidence="1">Iper-2018</strain>
    </source>
</reference>
<dbReference type="Proteomes" id="UP000805193">
    <property type="component" value="Unassembled WGS sequence"/>
</dbReference>
<organism evidence="1 2">
    <name type="scientific">Ixodes persulcatus</name>
    <name type="common">Taiga tick</name>
    <dbReference type="NCBI Taxonomy" id="34615"/>
    <lineage>
        <taxon>Eukaryota</taxon>
        <taxon>Metazoa</taxon>
        <taxon>Ecdysozoa</taxon>
        <taxon>Arthropoda</taxon>
        <taxon>Chelicerata</taxon>
        <taxon>Arachnida</taxon>
        <taxon>Acari</taxon>
        <taxon>Parasitiformes</taxon>
        <taxon>Ixodida</taxon>
        <taxon>Ixodoidea</taxon>
        <taxon>Ixodidae</taxon>
        <taxon>Ixodinae</taxon>
        <taxon>Ixodes</taxon>
    </lineage>
</organism>
<gene>
    <name evidence="1" type="ORF">HPB47_027888</name>
</gene>
<sequence length="691" mass="77254">MEPVGAFGEGHDTARQKRSSKRTLRFAPTQRHSEESQLLRSPPTPWIIVVAVAASISLVLVILMGMVLALATRADVLLGTRACNSASCHQIATLLKSSVDASQDPCTNFYQFVCGNWKMNHERSVYAQHAMNFAADVATSLRAPSDDADRSLANAVARLYQSCEGVMATDGDDLDNLRDILKDNDIMWPTFSDSADVLATLVTIKRLFNVASLLRISTYESSQRVLVVSPGNVLRRLQATRTGLSWIRYSRFYKSVQEAIASPNSNRNSMLPFERFVVVEHKVIQWLSKKSDGNVIVNLNELAKCTNINRKRWIALFHPGWNVSAEKGAHLRAVNTGYLTAFGNLIADLGEKVVEYYVSWSAIYVIAPMMSNRLADLWYRNETVLKEATPIKCLRFVETTFGRTVFNRYIAKKFDVVVKGDIKEVTSNIVSAFLQKVNDSAWLAKLMPTITSALDVQKMFEQIEMFWANRNPQGVLADGDMGPSFARNWVRAVSYGRAAFADSGHSPSSYSLSRMVSVSSFGFFDVKSRSVRIAPYSGFLPVYDLEVIDAVKYGALGELLAVAAFNVLLDHVPPNTPMSQRVETSLQCFAGPEGVYSRRHDFGILLQVVWEAFEALPPEQRARWLFDMPKYTDEQIFFIMACYLTCWGGTGDDDSLETICNRGVRQTSRFSTAFSCPYGGTMNPQNRCTFF</sequence>
<evidence type="ECO:0000313" key="1">
    <source>
        <dbReference type="EMBL" id="KAG0424910.1"/>
    </source>
</evidence>
<evidence type="ECO:0000313" key="2">
    <source>
        <dbReference type="Proteomes" id="UP000805193"/>
    </source>
</evidence>
<comment type="caution">
    <text evidence="1">The sequence shown here is derived from an EMBL/GenBank/DDBJ whole genome shotgun (WGS) entry which is preliminary data.</text>
</comment>
<dbReference type="EMBL" id="JABSTQ010009919">
    <property type="protein sequence ID" value="KAG0424910.1"/>
    <property type="molecule type" value="Genomic_DNA"/>
</dbReference>
<keyword evidence="2" id="KW-1185">Reference proteome</keyword>
<protein>
    <submittedName>
        <fullName evidence="1">Uncharacterized protein</fullName>
    </submittedName>
</protein>
<accession>A0AC60PWM1</accession>
<name>A0AC60PWM1_IXOPE</name>
<proteinExistence type="predicted"/>